<keyword evidence="4" id="KW-0833">Ubl conjugation pathway</keyword>
<dbReference type="InterPro" id="IPR008979">
    <property type="entry name" value="Galactose-bd-like_sf"/>
</dbReference>
<dbReference type="Gene3D" id="2.60.120.260">
    <property type="entry name" value="Galactose-binding domain-like"/>
    <property type="match status" value="1"/>
</dbReference>
<dbReference type="PROSITE" id="PS51284">
    <property type="entry name" value="DOC"/>
    <property type="match status" value="1"/>
</dbReference>
<evidence type="ECO:0000256" key="2">
    <source>
        <dbReference type="ARBA" id="ARBA00022618"/>
    </source>
</evidence>
<keyword evidence="3" id="KW-0498">Mitosis</keyword>
<dbReference type="CDD" id="cd08366">
    <property type="entry name" value="APC10"/>
    <property type="match status" value="1"/>
</dbReference>
<feature type="compositionally biased region" description="Polar residues" evidence="6">
    <location>
        <begin position="257"/>
        <end position="270"/>
    </location>
</feature>
<evidence type="ECO:0000313" key="8">
    <source>
        <dbReference type="EMBL" id="KKA31168.1"/>
    </source>
</evidence>
<reference evidence="8 9" key="1">
    <citation type="submission" date="2015-03" db="EMBL/GenBank/DDBJ databases">
        <authorList>
            <person name="Radwan O."/>
            <person name="Al-Naeli F.A."/>
            <person name="Rendon G.A."/>
            <person name="Fields C."/>
        </authorList>
    </citation>
    <scope>NUCLEOTIDE SEQUENCE [LARGE SCALE GENOMIC DNA]</scope>
    <source>
        <strain evidence="8">CR-DP1</strain>
    </source>
</reference>
<dbReference type="Proteomes" id="UP000033483">
    <property type="component" value="Unassembled WGS sequence"/>
</dbReference>
<gene>
    <name evidence="8" type="ORF">TD95_002281</name>
</gene>
<dbReference type="SMART" id="SM01337">
    <property type="entry name" value="APC10"/>
    <property type="match status" value="1"/>
</dbReference>
<keyword evidence="2" id="KW-0132">Cell division</keyword>
<evidence type="ECO:0000259" key="7">
    <source>
        <dbReference type="PROSITE" id="PS51284"/>
    </source>
</evidence>
<accession>A0A0F4ZMW6</accession>
<protein>
    <recommendedName>
        <fullName evidence="7">DOC domain-containing protein</fullName>
    </recommendedName>
</protein>
<dbReference type="GO" id="GO:0005680">
    <property type="term" value="C:anaphase-promoting complex"/>
    <property type="evidence" value="ECO:0007669"/>
    <property type="project" value="InterPro"/>
</dbReference>
<dbReference type="InterPro" id="IPR016901">
    <property type="entry name" value="APC10/Doc1"/>
</dbReference>
<comment type="similarity">
    <text evidence="1">Belongs to the APC10 family.</text>
</comment>
<feature type="compositionally biased region" description="Low complexity" evidence="6">
    <location>
        <begin position="235"/>
        <end position="244"/>
    </location>
</feature>
<feature type="compositionally biased region" description="Acidic residues" evidence="6">
    <location>
        <begin position="197"/>
        <end position="234"/>
    </location>
</feature>
<dbReference type="Pfam" id="PF03256">
    <property type="entry name" value="ANAPC10"/>
    <property type="match status" value="1"/>
</dbReference>
<feature type="region of interest" description="Disordered" evidence="6">
    <location>
        <begin position="1"/>
        <end position="31"/>
    </location>
</feature>
<feature type="domain" description="DOC" evidence="7">
    <location>
        <begin position="323"/>
        <end position="511"/>
    </location>
</feature>
<organism evidence="8 9">
    <name type="scientific">Thielaviopsis punctulata</name>
    <dbReference type="NCBI Taxonomy" id="72032"/>
    <lineage>
        <taxon>Eukaryota</taxon>
        <taxon>Fungi</taxon>
        <taxon>Dikarya</taxon>
        <taxon>Ascomycota</taxon>
        <taxon>Pezizomycotina</taxon>
        <taxon>Sordariomycetes</taxon>
        <taxon>Hypocreomycetidae</taxon>
        <taxon>Microascales</taxon>
        <taxon>Ceratocystidaceae</taxon>
        <taxon>Thielaviopsis</taxon>
    </lineage>
</organism>
<comment type="caution">
    <text evidence="8">The sequence shown here is derived from an EMBL/GenBank/DDBJ whole genome shotgun (WGS) entry which is preliminary data.</text>
</comment>
<keyword evidence="9" id="KW-1185">Reference proteome</keyword>
<evidence type="ECO:0000256" key="1">
    <source>
        <dbReference type="ARBA" id="ARBA00006762"/>
    </source>
</evidence>
<feature type="compositionally biased region" description="Basic and acidic residues" evidence="6">
    <location>
        <begin position="282"/>
        <end position="298"/>
    </location>
</feature>
<dbReference type="EMBL" id="LAEV01000037">
    <property type="protein sequence ID" value="KKA31168.1"/>
    <property type="molecule type" value="Genomic_DNA"/>
</dbReference>
<keyword evidence="5" id="KW-0131">Cell cycle</keyword>
<dbReference type="SUPFAM" id="SSF49785">
    <property type="entry name" value="Galactose-binding domain-like"/>
    <property type="match status" value="1"/>
</dbReference>
<evidence type="ECO:0000256" key="4">
    <source>
        <dbReference type="ARBA" id="ARBA00022786"/>
    </source>
</evidence>
<dbReference type="OrthoDB" id="24948at2759"/>
<feature type="compositionally biased region" description="Basic and acidic residues" evidence="6">
    <location>
        <begin position="174"/>
        <end position="187"/>
    </location>
</feature>
<evidence type="ECO:0000256" key="3">
    <source>
        <dbReference type="ARBA" id="ARBA00022776"/>
    </source>
</evidence>
<dbReference type="PANTHER" id="PTHR12936">
    <property type="entry name" value="ANAPHASE-PROMOTING COMPLEX 10"/>
    <property type="match status" value="1"/>
</dbReference>
<evidence type="ECO:0000256" key="6">
    <source>
        <dbReference type="SAM" id="MobiDB-lite"/>
    </source>
</evidence>
<evidence type="ECO:0000256" key="5">
    <source>
        <dbReference type="ARBA" id="ARBA00023306"/>
    </source>
</evidence>
<name>A0A0F4ZMW6_9PEZI</name>
<feature type="compositionally biased region" description="Low complexity" evidence="6">
    <location>
        <begin position="18"/>
        <end position="31"/>
    </location>
</feature>
<feature type="compositionally biased region" description="Acidic residues" evidence="6">
    <location>
        <begin position="299"/>
        <end position="315"/>
    </location>
</feature>
<dbReference type="PANTHER" id="PTHR12936:SF0">
    <property type="entry name" value="ANAPHASE-PROMOTING COMPLEX SUBUNIT 10"/>
    <property type="match status" value="1"/>
</dbReference>
<sequence>MDGNTRRVTRSSSRHTTRPTPSAASEPASVPVSVSLTASNTHVSDAQQSLREMVAAAQALRQQGHQSPVDLSPYQHTGLFYHGAARHDTYVDTDEESDSESYEDENVYVEPTRHTFSTEDASAAVAPAPAVRRAPDRVYIPSGRSRGHTTSTAAVRRDSGRFNDLGLGGSHGNHRADSMIDHDDLGRELNSQSEQELGYETDLQPEQELEYETDPQPEHEDDLNSELYESESESESGGSVEASYLAQRMAMAHQRETLSPSASHQTSANNARRYLNVQDAPRGLRDRASEGEYEHGVDEYADDQDENENMEPIEDPEEVVEEIEPDNDQEHDREAPFDPATLGLKEISNLGRFTVNSHKQGSGVDELRSDDLRLFWQSDGPQPHKLTVYFIKRVAIRAIRFYVNHEEDESYTPTKIVFKSGTGENSLIEFASVELETPTGWQDVPIAGCGGGLDGNTLVSYVFQMVILENHLNGKDTHLRGIKIYAQEHEERAPGGDNLPAIDMDQSDIGLAPLGGRMGMEAPYNGSLARFSTKADGIVDEDEDEEEVARRKKIAQDALLEEWISDSLLKGPTSVASMALR</sequence>
<dbReference type="GO" id="GO:0051301">
    <property type="term" value="P:cell division"/>
    <property type="evidence" value="ECO:0007669"/>
    <property type="project" value="UniProtKB-KW"/>
</dbReference>
<dbReference type="AlphaFoldDB" id="A0A0F4ZMW6"/>
<dbReference type="InterPro" id="IPR004939">
    <property type="entry name" value="APC_su10/DOC_dom"/>
</dbReference>
<evidence type="ECO:0000313" key="9">
    <source>
        <dbReference type="Proteomes" id="UP000033483"/>
    </source>
</evidence>
<dbReference type="GO" id="GO:0031145">
    <property type="term" value="P:anaphase-promoting complex-dependent catabolic process"/>
    <property type="evidence" value="ECO:0007669"/>
    <property type="project" value="InterPro"/>
</dbReference>
<feature type="compositionally biased region" description="Basic residues" evidence="6">
    <location>
        <begin position="7"/>
        <end position="17"/>
    </location>
</feature>
<proteinExistence type="inferred from homology"/>
<feature type="region of interest" description="Disordered" evidence="6">
    <location>
        <begin position="139"/>
        <end position="315"/>
    </location>
</feature>
<dbReference type="GO" id="GO:0070979">
    <property type="term" value="P:protein K11-linked ubiquitination"/>
    <property type="evidence" value="ECO:0007669"/>
    <property type="project" value="TreeGrafter"/>
</dbReference>